<reference evidence="3 4" key="1">
    <citation type="journal article" date="2016" name="Mol. Biol. Evol.">
        <title>Comparative Genomics of Early-Diverging Mushroom-Forming Fungi Provides Insights into the Origins of Lignocellulose Decay Capabilities.</title>
        <authorList>
            <person name="Nagy L.G."/>
            <person name="Riley R."/>
            <person name="Tritt A."/>
            <person name="Adam C."/>
            <person name="Daum C."/>
            <person name="Floudas D."/>
            <person name="Sun H."/>
            <person name="Yadav J.S."/>
            <person name="Pangilinan J."/>
            <person name="Larsson K.H."/>
            <person name="Matsuura K."/>
            <person name="Barry K."/>
            <person name="Labutti K."/>
            <person name="Kuo R."/>
            <person name="Ohm R.A."/>
            <person name="Bhattacharya S.S."/>
            <person name="Shirouzu T."/>
            <person name="Yoshinaga Y."/>
            <person name="Martin F.M."/>
            <person name="Grigoriev I.V."/>
            <person name="Hibbett D.S."/>
        </authorList>
    </citation>
    <scope>NUCLEOTIDE SEQUENCE [LARGE SCALE GENOMIC DNA]</scope>
    <source>
        <strain evidence="3 4">TUFC12733</strain>
    </source>
</reference>
<evidence type="ECO:0000256" key="2">
    <source>
        <dbReference type="SAM" id="Phobius"/>
    </source>
</evidence>
<feature type="region of interest" description="Disordered" evidence="1">
    <location>
        <begin position="80"/>
        <end position="102"/>
    </location>
</feature>
<evidence type="ECO:0000313" key="3">
    <source>
        <dbReference type="EMBL" id="KZO92029.1"/>
    </source>
</evidence>
<keyword evidence="4" id="KW-1185">Reference proteome</keyword>
<organism evidence="3 4">
    <name type="scientific">Calocera viscosa (strain TUFC12733)</name>
    <dbReference type="NCBI Taxonomy" id="1330018"/>
    <lineage>
        <taxon>Eukaryota</taxon>
        <taxon>Fungi</taxon>
        <taxon>Dikarya</taxon>
        <taxon>Basidiomycota</taxon>
        <taxon>Agaricomycotina</taxon>
        <taxon>Dacrymycetes</taxon>
        <taxon>Dacrymycetales</taxon>
        <taxon>Dacrymycetaceae</taxon>
        <taxon>Calocera</taxon>
    </lineage>
</organism>
<keyword evidence="2" id="KW-0812">Transmembrane</keyword>
<keyword evidence="2" id="KW-1133">Transmembrane helix</keyword>
<name>A0A167HVN0_CALVF</name>
<gene>
    <name evidence="3" type="ORF">CALVIDRAFT_557839</name>
</gene>
<evidence type="ECO:0000313" key="4">
    <source>
        <dbReference type="Proteomes" id="UP000076738"/>
    </source>
</evidence>
<accession>A0A167HVN0</accession>
<proteinExistence type="predicted"/>
<dbReference type="EMBL" id="KV417315">
    <property type="protein sequence ID" value="KZO92029.1"/>
    <property type="molecule type" value="Genomic_DNA"/>
</dbReference>
<evidence type="ECO:0000256" key="1">
    <source>
        <dbReference type="SAM" id="MobiDB-lite"/>
    </source>
</evidence>
<keyword evidence="2" id="KW-0472">Membrane</keyword>
<protein>
    <submittedName>
        <fullName evidence="3">Uncharacterized protein</fullName>
    </submittedName>
</protein>
<dbReference type="Proteomes" id="UP000076738">
    <property type="component" value="Unassembled WGS sequence"/>
</dbReference>
<dbReference type="AlphaFoldDB" id="A0A167HVN0"/>
<sequence length="102" mass="11416">MDRFPWHLGYNQPVFIVALGIVGVCLTVTRAINNGRVTVAYRMRAQGDAQEHEVAFDFYPNELREPPPPGRPVERVLVVPPTQPAANSNENVEAPPPIYSRH</sequence>
<feature type="transmembrane region" description="Helical" evidence="2">
    <location>
        <begin position="12"/>
        <end position="33"/>
    </location>
</feature>